<dbReference type="Proteomes" id="UP000540423">
    <property type="component" value="Unassembled WGS sequence"/>
</dbReference>
<evidence type="ECO:0000256" key="2">
    <source>
        <dbReference type="ARBA" id="ARBA00023125"/>
    </source>
</evidence>
<dbReference type="EMBL" id="JACHEM010000014">
    <property type="protein sequence ID" value="MBB6438568.1"/>
    <property type="molecule type" value="Genomic_DNA"/>
</dbReference>
<keyword evidence="2 4" id="KW-0238">DNA-binding</keyword>
<dbReference type="Gene3D" id="1.10.10.60">
    <property type="entry name" value="Homeodomain-like"/>
    <property type="match status" value="1"/>
</dbReference>
<dbReference type="PANTHER" id="PTHR30055:SF151">
    <property type="entry name" value="TRANSCRIPTIONAL REGULATORY PROTEIN"/>
    <property type="match status" value="1"/>
</dbReference>
<dbReference type="RefSeq" id="WP_185034799.1">
    <property type="nucleotide sequence ID" value="NZ_BNBN01000006.1"/>
</dbReference>
<name>A0A7X0LRF1_9ACTN</name>
<dbReference type="InterPro" id="IPR000524">
    <property type="entry name" value="Tscrpt_reg_HTH_GntR"/>
</dbReference>
<dbReference type="AlphaFoldDB" id="A0A7X0LRF1"/>
<gene>
    <name evidence="7" type="ORF">HNQ79_005080</name>
</gene>
<evidence type="ECO:0000313" key="7">
    <source>
        <dbReference type="EMBL" id="MBB6438568.1"/>
    </source>
</evidence>
<comment type="caution">
    <text evidence="7">The sequence shown here is derived from an EMBL/GenBank/DDBJ whole genome shotgun (WGS) entry which is preliminary data.</text>
</comment>
<dbReference type="SUPFAM" id="SSF48498">
    <property type="entry name" value="Tetracyclin repressor-like, C-terminal domain"/>
    <property type="match status" value="1"/>
</dbReference>
<dbReference type="Gene3D" id="1.10.357.10">
    <property type="entry name" value="Tetracycline Repressor, domain 2"/>
    <property type="match status" value="1"/>
</dbReference>
<accession>A0A7X0LRF1</accession>
<dbReference type="SMART" id="SM00345">
    <property type="entry name" value="HTH_GNTR"/>
    <property type="match status" value="1"/>
</dbReference>
<dbReference type="CDD" id="cd07377">
    <property type="entry name" value="WHTH_GntR"/>
    <property type="match status" value="1"/>
</dbReference>
<dbReference type="GO" id="GO:0045892">
    <property type="term" value="P:negative regulation of DNA-templated transcription"/>
    <property type="evidence" value="ECO:0007669"/>
    <property type="project" value="InterPro"/>
</dbReference>
<dbReference type="InterPro" id="IPR001647">
    <property type="entry name" value="HTH_TetR"/>
</dbReference>
<dbReference type="PROSITE" id="PS50977">
    <property type="entry name" value="HTH_TETR_2"/>
    <property type="match status" value="1"/>
</dbReference>
<dbReference type="Pfam" id="PF00440">
    <property type="entry name" value="TetR_N"/>
    <property type="match status" value="1"/>
</dbReference>
<dbReference type="PANTHER" id="PTHR30055">
    <property type="entry name" value="HTH-TYPE TRANSCRIPTIONAL REGULATOR RUTR"/>
    <property type="match status" value="1"/>
</dbReference>
<evidence type="ECO:0000259" key="5">
    <source>
        <dbReference type="PROSITE" id="PS50949"/>
    </source>
</evidence>
<dbReference type="InterPro" id="IPR004111">
    <property type="entry name" value="Repressor_TetR_C"/>
</dbReference>
<evidence type="ECO:0000259" key="6">
    <source>
        <dbReference type="PROSITE" id="PS50977"/>
    </source>
</evidence>
<dbReference type="SUPFAM" id="SSF46689">
    <property type="entry name" value="Homeodomain-like"/>
    <property type="match status" value="1"/>
</dbReference>
<feature type="domain" description="HTH gntR-type" evidence="5">
    <location>
        <begin position="16"/>
        <end position="84"/>
    </location>
</feature>
<reference evidence="7 8" key="1">
    <citation type="submission" date="2020-08" db="EMBL/GenBank/DDBJ databases">
        <title>Genomic Encyclopedia of Type Strains, Phase IV (KMG-IV): sequencing the most valuable type-strain genomes for metagenomic binning, comparative biology and taxonomic classification.</title>
        <authorList>
            <person name="Goeker M."/>
        </authorList>
    </citation>
    <scope>NUCLEOTIDE SEQUENCE [LARGE SCALE GENOMIC DNA]</scope>
    <source>
        <strain evidence="7 8">DSM 40141</strain>
    </source>
</reference>
<evidence type="ECO:0000256" key="3">
    <source>
        <dbReference type="ARBA" id="ARBA00023163"/>
    </source>
</evidence>
<evidence type="ECO:0000313" key="8">
    <source>
        <dbReference type="Proteomes" id="UP000540423"/>
    </source>
</evidence>
<evidence type="ECO:0000256" key="4">
    <source>
        <dbReference type="PROSITE-ProRule" id="PRU00335"/>
    </source>
</evidence>
<dbReference type="Pfam" id="PF02909">
    <property type="entry name" value="TetR_C_1"/>
    <property type="match status" value="1"/>
</dbReference>
<dbReference type="InterPro" id="IPR036390">
    <property type="entry name" value="WH_DNA-bd_sf"/>
</dbReference>
<dbReference type="GO" id="GO:0003700">
    <property type="term" value="F:DNA-binding transcription factor activity"/>
    <property type="evidence" value="ECO:0007669"/>
    <property type="project" value="InterPro"/>
</dbReference>
<protein>
    <submittedName>
        <fullName evidence="7">AcrR family transcriptional regulator</fullName>
    </submittedName>
</protein>
<dbReference type="InterPro" id="IPR036271">
    <property type="entry name" value="Tet_transcr_reg_TetR-rel_C_sf"/>
</dbReference>
<evidence type="ECO:0000256" key="1">
    <source>
        <dbReference type="ARBA" id="ARBA00023015"/>
    </source>
</evidence>
<sequence>MTTPSARSASAIDRKTTPSARIADDIRHRISRGDLSPGDKVPSTRRITREWGVAMATASKALASLAQEGLVRAVPGVGTVVVDATAASASHHGRTPGGLSRARIVRTAIAIADTEGLAMLTMRRVATDLGVSTMALYRHVPGKADLVHLMSEAAFAERPLGEPHGGVGAQDWRRRLTHAAQWLWQIYERHPWMAQAMASFTRPTAAPEAMRYTEWVLRALNGHGLTSYEMLHTHLTLFGHIQGLAAATEVENRARQDTGMTPEEWMASHEPRAEVVQSAGGYPTLGRLFEEEGEFALDLDTLFAFGVERILDGVQVLISRKERAR</sequence>
<organism evidence="7 8">
    <name type="scientific">Streptomyces candidus</name>
    <dbReference type="NCBI Taxonomy" id="67283"/>
    <lineage>
        <taxon>Bacteria</taxon>
        <taxon>Bacillati</taxon>
        <taxon>Actinomycetota</taxon>
        <taxon>Actinomycetes</taxon>
        <taxon>Kitasatosporales</taxon>
        <taxon>Streptomycetaceae</taxon>
        <taxon>Streptomyces</taxon>
    </lineage>
</organism>
<keyword evidence="8" id="KW-1185">Reference proteome</keyword>
<dbReference type="GO" id="GO:0000976">
    <property type="term" value="F:transcription cis-regulatory region binding"/>
    <property type="evidence" value="ECO:0007669"/>
    <property type="project" value="TreeGrafter"/>
</dbReference>
<dbReference type="InterPro" id="IPR036388">
    <property type="entry name" value="WH-like_DNA-bd_sf"/>
</dbReference>
<feature type="domain" description="HTH tetR-type" evidence="6">
    <location>
        <begin position="98"/>
        <end position="158"/>
    </location>
</feature>
<proteinExistence type="predicted"/>
<dbReference type="InterPro" id="IPR050109">
    <property type="entry name" value="HTH-type_TetR-like_transc_reg"/>
</dbReference>
<feature type="DNA-binding region" description="H-T-H motif" evidence="4">
    <location>
        <begin position="121"/>
        <end position="140"/>
    </location>
</feature>
<dbReference type="Pfam" id="PF00392">
    <property type="entry name" value="GntR"/>
    <property type="match status" value="1"/>
</dbReference>
<dbReference type="Gene3D" id="1.10.10.10">
    <property type="entry name" value="Winged helix-like DNA-binding domain superfamily/Winged helix DNA-binding domain"/>
    <property type="match status" value="1"/>
</dbReference>
<keyword evidence="1" id="KW-0805">Transcription regulation</keyword>
<dbReference type="PROSITE" id="PS50949">
    <property type="entry name" value="HTH_GNTR"/>
    <property type="match status" value="1"/>
</dbReference>
<keyword evidence="3" id="KW-0804">Transcription</keyword>
<dbReference type="InterPro" id="IPR009057">
    <property type="entry name" value="Homeodomain-like_sf"/>
</dbReference>
<dbReference type="SUPFAM" id="SSF46785">
    <property type="entry name" value="Winged helix' DNA-binding domain"/>
    <property type="match status" value="1"/>
</dbReference>